<accession>A0ABD6B5Z6</accession>
<evidence type="ECO:0000256" key="5">
    <source>
        <dbReference type="ARBA" id="ARBA00022679"/>
    </source>
</evidence>
<feature type="domain" description="Pterin-binding" evidence="10">
    <location>
        <begin position="17"/>
        <end position="262"/>
    </location>
</feature>
<dbReference type="SUPFAM" id="SSF51717">
    <property type="entry name" value="Dihydropteroate synthetase-like"/>
    <property type="match status" value="1"/>
</dbReference>
<feature type="region of interest" description="Disordered" evidence="9">
    <location>
        <begin position="361"/>
        <end position="386"/>
    </location>
</feature>
<dbReference type="PROSITE" id="PS50972">
    <property type="entry name" value="PTERIN_BINDING"/>
    <property type="match status" value="1"/>
</dbReference>
<protein>
    <recommendedName>
        <fullName evidence="4">dihydropteroate synthase</fullName>
        <ecNumber evidence="4">2.5.1.15</ecNumber>
    </recommendedName>
</protein>
<dbReference type="Gene3D" id="3.20.20.20">
    <property type="entry name" value="Dihydropteroate synthase-like"/>
    <property type="match status" value="1"/>
</dbReference>
<reference evidence="11 12" key="1">
    <citation type="journal article" date="2019" name="Int. J. Syst. Evol. Microbiol.">
        <title>The Global Catalogue of Microorganisms (GCM) 10K type strain sequencing project: providing services to taxonomists for standard genome sequencing and annotation.</title>
        <authorList>
            <consortium name="The Broad Institute Genomics Platform"/>
            <consortium name="The Broad Institute Genome Sequencing Center for Infectious Disease"/>
            <person name="Wu L."/>
            <person name="Ma J."/>
        </authorList>
    </citation>
    <scope>NUCLEOTIDE SEQUENCE [LARGE SCALE GENOMIC DNA]</scope>
    <source>
        <strain evidence="11 12">CGMCC 1.12285</strain>
    </source>
</reference>
<dbReference type="NCBIfam" id="TIGR01496">
    <property type="entry name" value="DHPS"/>
    <property type="match status" value="1"/>
</dbReference>
<evidence type="ECO:0000256" key="9">
    <source>
        <dbReference type="SAM" id="MobiDB-lite"/>
    </source>
</evidence>
<evidence type="ECO:0000256" key="1">
    <source>
        <dbReference type="ARBA" id="ARBA00000012"/>
    </source>
</evidence>
<dbReference type="Pfam" id="PF00809">
    <property type="entry name" value="Pterin_bind"/>
    <property type="match status" value="1"/>
</dbReference>
<evidence type="ECO:0000256" key="8">
    <source>
        <dbReference type="ARBA" id="ARBA00022909"/>
    </source>
</evidence>
<dbReference type="EMBL" id="JBHUDH010000052">
    <property type="protein sequence ID" value="MFD1525901.1"/>
    <property type="molecule type" value="Genomic_DNA"/>
</dbReference>
<evidence type="ECO:0000256" key="4">
    <source>
        <dbReference type="ARBA" id="ARBA00012458"/>
    </source>
</evidence>
<evidence type="ECO:0000256" key="3">
    <source>
        <dbReference type="ARBA" id="ARBA00004763"/>
    </source>
</evidence>
<name>A0ABD6B5Z6_9EURY</name>
<dbReference type="PANTHER" id="PTHR20941">
    <property type="entry name" value="FOLATE SYNTHESIS PROTEINS"/>
    <property type="match status" value="1"/>
</dbReference>
<evidence type="ECO:0000313" key="12">
    <source>
        <dbReference type="Proteomes" id="UP001597111"/>
    </source>
</evidence>
<evidence type="ECO:0000313" key="11">
    <source>
        <dbReference type="EMBL" id="MFD1525901.1"/>
    </source>
</evidence>
<evidence type="ECO:0000256" key="6">
    <source>
        <dbReference type="ARBA" id="ARBA00022723"/>
    </source>
</evidence>
<keyword evidence="6" id="KW-0479">Metal-binding</keyword>
<comment type="pathway">
    <text evidence="3">Cofactor biosynthesis; tetrahydrofolate biosynthesis; 7,8-dihydrofolate from 2-amino-4-hydroxy-6-hydroxymethyl-7,8-dihydropteridine diphosphate and 4-aminobenzoate: step 1/2.</text>
</comment>
<dbReference type="InterPro" id="IPR045031">
    <property type="entry name" value="DHP_synth-like"/>
</dbReference>
<gene>
    <name evidence="11" type="primary">folP</name>
    <name evidence="11" type="ORF">ACFR9S_06225</name>
</gene>
<evidence type="ECO:0000256" key="2">
    <source>
        <dbReference type="ARBA" id="ARBA00001946"/>
    </source>
</evidence>
<dbReference type="InterPro" id="IPR006390">
    <property type="entry name" value="DHP_synth_dom"/>
</dbReference>
<comment type="caution">
    <text evidence="11">The sequence shown here is derived from an EMBL/GenBank/DDBJ whole genome shotgun (WGS) entry which is preliminary data.</text>
</comment>
<evidence type="ECO:0000259" key="10">
    <source>
        <dbReference type="PROSITE" id="PS50972"/>
    </source>
</evidence>
<dbReference type="InterPro" id="IPR000489">
    <property type="entry name" value="Pterin-binding_dom"/>
</dbReference>
<dbReference type="AlphaFoldDB" id="A0ABD6B5Z6"/>
<keyword evidence="7" id="KW-0460">Magnesium</keyword>
<dbReference type="InterPro" id="IPR011005">
    <property type="entry name" value="Dihydropteroate_synth-like_sf"/>
</dbReference>
<organism evidence="11 12">
    <name type="scientific">Halolamina salina</name>
    <dbReference type="NCBI Taxonomy" id="1220023"/>
    <lineage>
        <taxon>Archaea</taxon>
        <taxon>Methanobacteriati</taxon>
        <taxon>Methanobacteriota</taxon>
        <taxon>Stenosarchaea group</taxon>
        <taxon>Halobacteria</taxon>
        <taxon>Halobacteriales</taxon>
        <taxon>Haloferacaceae</taxon>
    </lineage>
</organism>
<comment type="cofactor">
    <cofactor evidence="2">
        <name>Mg(2+)</name>
        <dbReference type="ChEBI" id="CHEBI:18420"/>
    </cofactor>
</comment>
<keyword evidence="8" id="KW-0289">Folate biosynthesis</keyword>
<dbReference type="PANTHER" id="PTHR20941:SF1">
    <property type="entry name" value="FOLIC ACID SYNTHESIS PROTEIN FOL1"/>
    <property type="match status" value="1"/>
</dbReference>
<dbReference type="Proteomes" id="UP001597111">
    <property type="component" value="Unassembled WGS sequence"/>
</dbReference>
<dbReference type="GO" id="GO:0046872">
    <property type="term" value="F:metal ion binding"/>
    <property type="evidence" value="ECO:0007669"/>
    <property type="project" value="UniProtKB-KW"/>
</dbReference>
<keyword evidence="5 11" id="KW-0808">Transferase</keyword>
<comment type="catalytic activity">
    <reaction evidence="1">
        <text>(7,8-dihydropterin-6-yl)methyl diphosphate + 4-aminobenzoate = 7,8-dihydropteroate + diphosphate</text>
        <dbReference type="Rhea" id="RHEA:19949"/>
        <dbReference type="ChEBI" id="CHEBI:17836"/>
        <dbReference type="ChEBI" id="CHEBI:17839"/>
        <dbReference type="ChEBI" id="CHEBI:33019"/>
        <dbReference type="ChEBI" id="CHEBI:72950"/>
        <dbReference type="EC" id="2.5.1.15"/>
    </reaction>
</comment>
<keyword evidence="12" id="KW-1185">Reference proteome</keyword>
<sequence>MNPVDVAGLPVGDGHPPRIMGVLNMSVESNYDPSTWGDVDGAVDHAERMAAEGADIIDVGLQSSNPKNPWQAVDTELERLERALEVVDRADCDAVWSIETRYAEVADEALARGFDMVNDVCGFADPDMPDVCEKHDAAVVKMASPPDIQSPGHLRSIDDCFAALARGGFTEKTIIDPAFGGWYDEKTYEDNWEMFRRLREFRAFNRPMLTATNREDFLGEIADRPDTEDQLAVSLAAATMEVERGADIIRTHDVPETADVAAVADFLGDRRAIESGPAAHEGEDEAGVHAAELTGVTPREVARNTALREHDGIDPAEAVTLTFAAGDLPAAAHEELMTVGGEHGLLVASGDAGDTIPADEVETAADESEGGQGDSPAGEGTFVSGTLAAYEDALPELSGRPGLEALARAIREAIDREQL</sequence>
<proteinExistence type="predicted"/>
<dbReference type="EC" id="2.5.1.15" evidence="4"/>
<dbReference type="GO" id="GO:0004156">
    <property type="term" value="F:dihydropteroate synthase activity"/>
    <property type="evidence" value="ECO:0007669"/>
    <property type="project" value="UniProtKB-EC"/>
</dbReference>
<dbReference type="RefSeq" id="WP_379818284.1">
    <property type="nucleotide sequence ID" value="NZ_JBHUDH010000052.1"/>
</dbReference>
<evidence type="ECO:0000256" key="7">
    <source>
        <dbReference type="ARBA" id="ARBA00022842"/>
    </source>
</evidence>
<dbReference type="GO" id="GO:0046656">
    <property type="term" value="P:folic acid biosynthetic process"/>
    <property type="evidence" value="ECO:0007669"/>
    <property type="project" value="UniProtKB-KW"/>
</dbReference>